<dbReference type="Gene3D" id="3.40.50.1820">
    <property type="entry name" value="alpha/beta hydrolase"/>
    <property type="match status" value="1"/>
</dbReference>
<feature type="transmembrane region" description="Helical" evidence="11">
    <location>
        <begin position="805"/>
        <end position="826"/>
    </location>
</feature>
<protein>
    <recommendedName>
        <fullName evidence="13">Carboxylesterase type B domain-containing protein</fullName>
    </recommendedName>
</protein>
<keyword evidence="8 11" id="KW-1133">Transmembrane helix</keyword>
<evidence type="ECO:0000256" key="10">
    <source>
        <dbReference type="SAM" id="MobiDB-lite"/>
    </source>
</evidence>
<dbReference type="InterPro" id="IPR023271">
    <property type="entry name" value="Aquaporin-like"/>
</dbReference>
<dbReference type="GO" id="GO:0016787">
    <property type="term" value="F:hydrolase activity"/>
    <property type="evidence" value="ECO:0007669"/>
    <property type="project" value="UniProtKB-KW"/>
</dbReference>
<dbReference type="Pfam" id="PF00230">
    <property type="entry name" value="MIP"/>
    <property type="match status" value="1"/>
</dbReference>
<gene>
    <name evidence="14" type="ORF">G7K_0259-t1</name>
</gene>
<dbReference type="InterPro" id="IPR050309">
    <property type="entry name" value="Type-B_Carboxylest/Lipase"/>
</dbReference>
<comment type="similarity">
    <text evidence="2">Belongs to the type-B carboxylesterase/lipase family.</text>
</comment>
<accession>A0A0E9N858</accession>
<feature type="signal peptide" evidence="12">
    <location>
        <begin position="1"/>
        <end position="18"/>
    </location>
</feature>
<feature type="region of interest" description="Disordered" evidence="10">
    <location>
        <begin position="966"/>
        <end position="994"/>
    </location>
</feature>
<dbReference type="InterPro" id="IPR002018">
    <property type="entry name" value="CarbesteraseB"/>
</dbReference>
<comment type="similarity">
    <text evidence="3">Belongs to the MIP/aquaporin (TC 1.A.8) family.</text>
</comment>
<dbReference type="PROSITE" id="PS00941">
    <property type="entry name" value="CARBOXYLESTERASE_B_2"/>
    <property type="match status" value="1"/>
</dbReference>
<keyword evidence="7" id="KW-0378">Hydrolase</keyword>
<feature type="region of interest" description="Disordered" evidence="10">
    <location>
        <begin position="580"/>
        <end position="603"/>
    </location>
</feature>
<feature type="transmembrane region" description="Helical" evidence="11">
    <location>
        <begin position="726"/>
        <end position="747"/>
    </location>
</feature>
<evidence type="ECO:0000256" key="9">
    <source>
        <dbReference type="ARBA" id="ARBA00023136"/>
    </source>
</evidence>
<evidence type="ECO:0000256" key="4">
    <source>
        <dbReference type="ARBA" id="ARBA00022448"/>
    </source>
</evidence>
<evidence type="ECO:0000256" key="6">
    <source>
        <dbReference type="ARBA" id="ARBA00022737"/>
    </source>
</evidence>
<dbReference type="SUPFAM" id="SSF53474">
    <property type="entry name" value="alpha/beta-Hydrolases"/>
    <property type="match status" value="1"/>
</dbReference>
<dbReference type="GO" id="GO:0015267">
    <property type="term" value="F:channel activity"/>
    <property type="evidence" value="ECO:0007669"/>
    <property type="project" value="InterPro"/>
</dbReference>
<keyword evidence="6" id="KW-0677">Repeat</keyword>
<proteinExistence type="inferred from homology"/>
<feature type="transmembrane region" description="Helical" evidence="11">
    <location>
        <begin position="846"/>
        <end position="865"/>
    </location>
</feature>
<dbReference type="FunFam" id="1.20.1080.10:FF:000014">
    <property type="entry name" value="Aquaporin 1"/>
    <property type="match status" value="1"/>
</dbReference>
<feature type="transmembrane region" description="Helical" evidence="11">
    <location>
        <begin position="872"/>
        <end position="897"/>
    </location>
</feature>
<evidence type="ECO:0000313" key="14">
    <source>
        <dbReference type="EMBL" id="GAO46014.1"/>
    </source>
</evidence>
<evidence type="ECO:0000259" key="13">
    <source>
        <dbReference type="Pfam" id="PF00135"/>
    </source>
</evidence>
<dbReference type="InterPro" id="IPR019826">
    <property type="entry name" value="Carboxylesterase_B_AS"/>
</dbReference>
<evidence type="ECO:0000256" key="1">
    <source>
        <dbReference type="ARBA" id="ARBA00004141"/>
    </source>
</evidence>
<evidence type="ECO:0000256" key="5">
    <source>
        <dbReference type="ARBA" id="ARBA00022692"/>
    </source>
</evidence>
<dbReference type="Pfam" id="PF00135">
    <property type="entry name" value="COesterase"/>
    <property type="match status" value="1"/>
</dbReference>
<evidence type="ECO:0000256" key="3">
    <source>
        <dbReference type="ARBA" id="ARBA00006175"/>
    </source>
</evidence>
<evidence type="ECO:0000256" key="2">
    <source>
        <dbReference type="ARBA" id="ARBA00005964"/>
    </source>
</evidence>
<feature type="transmembrane region" description="Helical" evidence="11">
    <location>
        <begin position="759"/>
        <end position="778"/>
    </location>
</feature>
<keyword evidence="9 11" id="KW-0472">Membrane</keyword>
<keyword evidence="15" id="KW-1185">Reference proteome</keyword>
<dbReference type="AlphaFoldDB" id="A0A0E9N858"/>
<dbReference type="EMBL" id="BACD03000002">
    <property type="protein sequence ID" value="GAO46014.1"/>
    <property type="molecule type" value="Genomic_DNA"/>
</dbReference>
<dbReference type="STRING" id="698492.A0A0E9N858"/>
<dbReference type="Gene3D" id="1.20.1080.10">
    <property type="entry name" value="Glycerol uptake facilitator protein"/>
    <property type="match status" value="1"/>
</dbReference>
<sequence>MKWITALVSLGFCHVALAAPHPNVMSSDCDTEAMPSTTAAAPTVSQATATSGSMPTITLSYATYAAAAYNEQTDVYTFKNIRFAAPPTGPLRFQPPQSPVDETSLGVQDGSVGNTCYQSDPMWIVLEEIALASAAAAAASSTGAATSTSSAAAATPTPPQSEDCLFLDVYIPGGTVRSGDLSSANLPVMVWVYGGGYTNGYKDEFPGNLLINAADNQLIYVAINYRLGAFGWLAGPTYQSNATANLGLYDQRAAFEWVQEYIELFGGSKDDVTVFGESAGGGSLMHQLTAYGSTDSPPFQKMIPQSPGWAPQYSPRLLEAQYQTLQAAANCTSLQCLKDAPAEVLAAASNEIVTNAPYGSFVFGPAVDGTFVPALPGYLLLIGAFPKDVQVMSGHNADEGYLFTPKNILNETDFETFVYGLTSTTNPAVVAEIAALYPPPSSSTPYTSNFERASLVTSELVFTCNTRYLATAFGNNTYNYLFDVPPALHGQDIQYTFGVGANQTVTAALEGYLTSFARFGNPSEGRAAGTPEFPVYGEAANLLELGIDGFPVVPDSNANARWLRQPYTYPQALSQAVGRHATSDGQYKVTTRPPSSSPHLTSHNPGVRRCLLLLSLPFTRLTLPCVSYKQQTMDSLALDHFVPKGPDGGIAGPAKSSAHPDSMWATTDDQYGALAPPQTSLDRALGHDRNGKKLQGKHHHIFSPLGRVRAHDASLRNDFVATIGEFVGTTMFLFVALGGTNTASYLAGAADRTNFPQTIIYYATAQGLGLLVTAFTFYRVSGSLFNPAITLSLFMVRVLSWRRAIFLLGAQIAAGIAASALIDGLLPVPLVVSPSLAQGTSITQGLFLEAFLTAYLCFTVLMCAAEKHRATFIAPIIIGLALFVIELFGVVWSGAAVNPARAFGPCVVTKSFPGYHWIYWAGPFIGSIFATLFYVFLKWNEYEQVVATDDRETNKFMGMRLPHMHEHRSQPVPRRTSTGVAAVSPTRSARPARMVRDEEEAIAVQQYHDQDDDYEMKDLDPIPEDDVRASEETLHEQHQAELEHEERVQAQVRADLEEYLAEKRRQYLTAHNAQTRANAASAAAAAREQRATRRDVLMLNEVAVDESGRFSRALMRMGQDGTGRSSRNSGRRSREGHYRMNDNGEGSCKPW</sequence>
<feature type="compositionally biased region" description="Polar residues" evidence="10">
    <location>
        <begin position="583"/>
        <end position="603"/>
    </location>
</feature>
<organism evidence="14 15">
    <name type="scientific">Saitoella complicata (strain BCRC 22490 / CBS 7301 / JCM 7358 / NBRC 10748 / NRRL Y-17804)</name>
    <dbReference type="NCBI Taxonomy" id="698492"/>
    <lineage>
        <taxon>Eukaryota</taxon>
        <taxon>Fungi</taxon>
        <taxon>Dikarya</taxon>
        <taxon>Ascomycota</taxon>
        <taxon>Taphrinomycotina</taxon>
        <taxon>Taphrinomycotina incertae sedis</taxon>
        <taxon>Saitoella</taxon>
    </lineage>
</organism>
<dbReference type="PRINTS" id="PR00783">
    <property type="entry name" value="MINTRINSICP"/>
</dbReference>
<feature type="transmembrane region" description="Helical" evidence="11">
    <location>
        <begin position="784"/>
        <end position="800"/>
    </location>
</feature>
<feature type="domain" description="Carboxylesterase type B" evidence="13">
    <location>
        <begin position="71"/>
        <end position="545"/>
    </location>
</feature>
<evidence type="ECO:0000256" key="7">
    <source>
        <dbReference type="ARBA" id="ARBA00022801"/>
    </source>
</evidence>
<dbReference type="InterPro" id="IPR000425">
    <property type="entry name" value="MIP"/>
</dbReference>
<dbReference type="ESTHER" id="9asco-a0a0e9n858">
    <property type="family name" value="Fungal_carboxylesterase_lipase"/>
</dbReference>
<dbReference type="SUPFAM" id="SSF81338">
    <property type="entry name" value="Aquaporin-like"/>
    <property type="match status" value="1"/>
</dbReference>
<comment type="subcellular location">
    <subcellularLocation>
        <location evidence="1">Membrane</location>
        <topology evidence="1">Multi-pass membrane protein</topology>
    </subcellularLocation>
</comment>
<feature type="compositionally biased region" description="Basic and acidic residues" evidence="10">
    <location>
        <begin position="1132"/>
        <end position="1142"/>
    </location>
</feature>
<name>A0A0E9N858_SAICN</name>
<feature type="transmembrane region" description="Helical" evidence="11">
    <location>
        <begin position="917"/>
        <end position="937"/>
    </location>
</feature>
<evidence type="ECO:0000256" key="12">
    <source>
        <dbReference type="SAM" id="SignalP"/>
    </source>
</evidence>
<evidence type="ECO:0000256" key="8">
    <source>
        <dbReference type="ARBA" id="ARBA00022989"/>
    </source>
</evidence>
<feature type="region of interest" description="Disordered" evidence="10">
    <location>
        <begin position="1115"/>
        <end position="1151"/>
    </location>
</feature>
<evidence type="ECO:0000313" key="15">
    <source>
        <dbReference type="Proteomes" id="UP000033140"/>
    </source>
</evidence>
<dbReference type="GO" id="GO:0016020">
    <property type="term" value="C:membrane"/>
    <property type="evidence" value="ECO:0007669"/>
    <property type="project" value="UniProtKB-SubCell"/>
</dbReference>
<feature type="chain" id="PRO_5007244926" description="Carboxylesterase type B domain-containing protein" evidence="12">
    <location>
        <begin position="19"/>
        <end position="1151"/>
    </location>
</feature>
<dbReference type="PROSITE" id="PS00122">
    <property type="entry name" value="CARBOXYLESTERASE_B_1"/>
    <property type="match status" value="1"/>
</dbReference>
<comment type="caution">
    <text evidence="14">The sequence shown here is derived from an EMBL/GenBank/DDBJ whole genome shotgun (WGS) entry which is preliminary data.</text>
</comment>
<reference evidence="14 15" key="3">
    <citation type="journal article" date="2015" name="Genome Announc.">
        <title>Draft Genome Sequence of the Archiascomycetous Yeast Saitoella complicata.</title>
        <authorList>
            <person name="Yamauchi K."/>
            <person name="Kondo S."/>
            <person name="Hamamoto M."/>
            <person name="Takahashi Y."/>
            <person name="Ogura Y."/>
            <person name="Hayashi T."/>
            <person name="Nishida H."/>
        </authorList>
    </citation>
    <scope>NUCLEOTIDE SEQUENCE [LARGE SCALE GENOMIC DNA]</scope>
    <source>
        <strain evidence="14 15">NRRL Y-17804</strain>
    </source>
</reference>
<dbReference type="InterPro" id="IPR019819">
    <property type="entry name" value="Carboxylesterase_B_CS"/>
</dbReference>
<reference evidence="14 15" key="1">
    <citation type="journal article" date="2011" name="J. Gen. Appl. Microbiol.">
        <title>Draft genome sequencing of the enigmatic yeast Saitoella complicata.</title>
        <authorList>
            <person name="Nishida H."/>
            <person name="Hamamoto M."/>
            <person name="Sugiyama J."/>
        </authorList>
    </citation>
    <scope>NUCLEOTIDE SEQUENCE [LARGE SCALE GENOMIC DNA]</scope>
    <source>
        <strain evidence="14 15">NRRL Y-17804</strain>
    </source>
</reference>
<dbReference type="InterPro" id="IPR029058">
    <property type="entry name" value="AB_hydrolase_fold"/>
</dbReference>
<dbReference type="Proteomes" id="UP000033140">
    <property type="component" value="Unassembled WGS sequence"/>
</dbReference>
<reference evidence="14 15" key="2">
    <citation type="journal article" date="2014" name="J. Gen. Appl. Microbiol.">
        <title>The early diverging ascomycetous budding yeast Saitoella complicata has three histone deacetylases belonging to the Clr6, Hos2, and Rpd3 lineages.</title>
        <authorList>
            <person name="Nishida H."/>
            <person name="Matsumoto T."/>
            <person name="Kondo S."/>
            <person name="Hamamoto M."/>
            <person name="Yoshikawa H."/>
        </authorList>
    </citation>
    <scope>NUCLEOTIDE SEQUENCE [LARGE SCALE GENOMIC DNA]</scope>
    <source>
        <strain evidence="14 15">NRRL Y-17804</strain>
    </source>
</reference>
<keyword evidence="12" id="KW-0732">Signal</keyword>
<keyword evidence="5 11" id="KW-0812">Transmembrane</keyword>
<evidence type="ECO:0000256" key="11">
    <source>
        <dbReference type="SAM" id="Phobius"/>
    </source>
</evidence>
<dbReference type="PANTHER" id="PTHR11559">
    <property type="entry name" value="CARBOXYLESTERASE"/>
    <property type="match status" value="1"/>
</dbReference>
<keyword evidence="4" id="KW-0813">Transport</keyword>